<evidence type="ECO:0000313" key="3">
    <source>
        <dbReference type="Proteomes" id="UP000094819"/>
    </source>
</evidence>
<accession>A0A1E3J9D5</accession>
<dbReference type="AlphaFoldDB" id="A0A1E3J9D5"/>
<sequence>MNPVYPAGPEHNPVVLHHPAILNSGLNPHNPVVLNHPAILNSGLNINSSSSHRTNGNPSRAAPGPANSHELVAHPTALRYARILRCLLVQILENDDTTCLMIPKIIIVHIEGAGAIRSYRFAFGLPPLSVADGLTSSMMKKGTVLVLWAARAAMKKKRMKPIGSHMSFNLGMFFRSLAP</sequence>
<dbReference type="Proteomes" id="UP000094819">
    <property type="component" value="Unassembled WGS sequence"/>
</dbReference>
<keyword evidence="3" id="KW-1185">Reference proteome</keyword>
<name>A0A1E3J9D5_9TREE</name>
<evidence type="ECO:0000313" key="2">
    <source>
        <dbReference type="EMBL" id="ODN97473.1"/>
    </source>
</evidence>
<evidence type="ECO:0000256" key="1">
    <source>
        <dbReference type="SAM" id="MobiDB-lite"/>
    </source>
</evidence>
<proteinExistence type="predicted"/>
<gene>
    <name evidence="2" type="ORF">L198_04040</name>
</gene>
<feature type="region of interest" description="Disordered" evidence="1">
    <location>
        <begin position="45"/>
        <end position="67"/>
    </location>
</feature>
<dbReference type="RefSeq" id="XP_019032075.1">
    <property type="nucleotide sequence ID" value="XM_019176162.1"/>
</dbReference>
<organism evidence="2 3">
    <name type="scientific">Cryptococcus wingfieldii CBS 7118</name>
    <dbReference type="NCBI Taxonomy" id="1295528"/>
    <lineage>
        <taxon>Eukaryota</taxon>
        <taxon>Fungi</taxon>
        <taxon>Dikarya</taxon>
        <taxon>Basidiomycota</taxon>
        <taxon>Agaricomycotina</taxon>
        <taxon>Tremellomycetes</taxon>
        <taxon>Tremellales</taxon>
        <taxon>Cryptococcaceae</taxon>
        <taxon>Cryptococcus</taxon>
    </lineage>
</organism>
<protein>
    <submittedName>
        <fullName evidence="2">Uncharacterized protein</fullName>
    </submittedName>
</protein>
<dbReference type="EMBL" id="AWGH01000010">
    <property type="protein sequence ID" value="ODN97473.1"/>
    <property type="molecule type" value="Genomic_DNA"/>
</dbReference>
<dbReference type="GeneID" id="30193253"/>
<comment type="caution">
    <text evidence="2">The sequence shown here is derived from an EMBL/GenBank/DDBJ whole genome shotgun (WGS) entry which is preliminary data.</text>
</comment>
<reference evidence="2 3" key="1">
    <citation type="submission" date="2016-06" db="EMBL/GenBank/DDBJ databases">
        <title>Evolution of pathogenesis and genome organization in the Tremellales.</title>
        <authorList>
            <person name="Cuomo C."/>
            <person name="Litvintseva A."/>
            <person name="Heitman J."/>
            <person name="Chen Y."/>
            <person name="Sun S."/>
            <person name="Springer D."/>
            <person name="Dromer F."/>
            <person name="Young S."/>
            <person name="Zeng Q."/>
            <person name="Chapman S."/>
            <person name="Gujja S."/>
            <person name="Saif S."/>
            <person name="Birren B."/>
        </authorList>
    </citation>
    <scope>NUCLEOTIDE SEQUENCE [LARGE SCALE GENOMIC DNA]</scope>
    <source>
        <strain evidence="2 3">CBS 7118</strain>
    </source>
</reference>